<evidence type="ECO:0000313" key="1">
    <source>
        <dbReference type="EMBL" id="CAD2213679.1"/>
    </source>
</evidence>
<dbReference type="AlphaFoldDB" id="A0A7G2C1Z7"/>
<organism evidence="1 2">
    <name type="scientific">Angomonas deanei</name>
    <dbReference type="NCBI Taxonomy" id="59799"/>
    <lineage>
        <taxon>Eukaryota</taxon>
        <taxon>Discoba</taxon>
        <taxon>Euglenozoa</taxon>
        <taxon>Kinetoplastea</taxon>
        <taxon>Metakinetoplastina</taxon>
        <taxon>Trypanosomatida</taxon>
        <taxon>Trypanosomatidae</taxon>
        <taxon>Strigomonadinae</taxon>
        <taxon>Angomonas</taxon>
    </lineage>
</organism>
<name>A0A7G2C1Z7_9TRYP</name>
<proteinExistence type="predicted"/>
<dbReference type="VEuPathDB" id="TriTrypDB:ADEAN_000112200"/>
<dbReference type="Proteomes" id="UP000515908">
    <property type="component" value="Chromosome 02"/>
</dbReference>
<keyword evidence="2" id="KW-1185">Reference proteome</keyword>
<sequence>MLDLRFCPHLKTIEFPAVLNLANLRILLLEQTPITNLHILLHTPNLQILTIRSCQHLHDFDALFQPPCPLEYLDAGGTTIPVGKSLQQCNRLRFLNLEKCPNFTTEAAHSLLEAGVTFPSLDVVEVDLNEQNPTALLERLFPFLKVAVVNGTRIARK</sequence>
<evidence type="ECO:0008006" key="3">
    <source>
        <dbReference type="Google" id="ProtNLM"/>
    </source>
</evidence>
<dbReference type="InterPro" id="IPR032675">
    <property type="entry name" value="LRR_dom_sf"/>
</dbReference>
<reference evidence="1 2" key="1">
    <citation type="submission" date="2020-08" db="EMBL/GenBank/DDBJ databases">
        <authorList>
            <person name="Newling K."/>
            <person name="Davey J."/>
            <person name="Forrester S."/>
        </authorList>
    </citation>
    <scope>NUCLEOTIDE SEQUENCE [LARGE SCALE GENOMIC DNA]</scope>
    <source>
        <strain evidence="2">Crithidia deanei Carvalho (ATCC PRA-265)</strain>
    </source>
</reference>
<dbReference type="Gene3D" id="3.80.10.10">
    <property type="entry name" value="Ribonuclease Inhibitor"/>
    <property type="match status" value="1"/>
</dbReference>
<protein>
    <recommendedName>
        <fullName evidence="3">Leucine Rich repeat</fullName>
    </recommendedName>
</protein>
<gene>
    <name evidence="1" type="ORF">ADEAN_000112200</name>
</gene>
<accession>A0A7G2C1Z7</accession>
<dbReference type="SUPFAM" id="SSF52047">
    <property type="entry name" value="RNI-like"/>
    <property type="match status" value="1"/>
</dbReference>
<evidence type="ECO:0000313" key="2">
    <source>
        <dbReference type="Proteomes" id="UP000515908"/>
    </source>
</evidence>
<dbReference type="EMBL" id="LR877146">
    <property type="protein sequence ID" value="CAD2213679.1"/>
    <property type="molecule type" value="Genomic_DNA"/>
</dbReference>